<dbReference type="InterPro" id="IPR036188">
    <property type="entry name" value="FAD/NAD-bd_sf"/>
</dbReference>
<dbReference type="Proteomes" id="UP000671399">
    <property type="component" value="Unassembled WGS sequence"/>
</dbReference>
<dbReference type="Pfam" id="PF21274">
    <property type="entry name" value="Rng_hyd_C"/>
    <property type="match status" value="1"/>
</dbReference>
<dbReference type="PRINTS" id="PR00420">
    <property type="entry name" value="RNGMNOXGNASE"/>
</dbReference>
<evidence type="ECO:0000259" key="4">
    <source>
        <dbReference type="Pfam" id="PF01494"/>
    </source>
</evidence>
<dbReference type="EMBL" id="JAGFWR010000004">
    <property type="protein sequence ID" value="MBO4161299.1"/>
    <property type="molecule type" value="Genomic_DNA"/>
</dbReference>
<evidence type="ECO:0000313" key="5">
    <source>
        <dbReference type="EMBL" id="MBO4161299.1"/>
    </source>
</evidence>
<dbReference type="Gene3D" id="3.40.30.120">
    <property type="match status" value="1"/>
</dbReference>
<dbReference type="Pfam" id="PF01494">
    <property type="entry name" value="FAD_binding_3"/>
    <property type="match status" value="1"/>
</dbReference>
<comment type="caution">
    <text evidence="5">The sequence shown here is derived from an EMBL/GenBank/DDBJ whole genome shotgun (WGS) entry which is preliminary data.</text>
</comment>
<dbReference type="PANTHER" id="PTHR43004">
    <property type="entry name" value="TRK SYSTEM POTASSIUM UPTAKE PROTEIN"/>
    <property type="match status" value="1"/>
</dbReference>
<accession>A0ABS3V6Q9</accession>
<dbReference type="SUPFAM" id="SSF51905">
    <property type="entry name" value="FAD/NAD(P)-binding domain"/>
    <property type="match status" value="1"/>
</dbReference>
<dbReference type="InterPro" id="IPR002938">
    <property type="entry name" value="FAD-bd"/>
</dbReference>
<dbReference type="RefSeq" id="WP_208566963.1">
    <property type="nucleotide sequence ID" value="NZ_JAGFWR010000004.1"/>
</dbReference>
<keyword evidence="5" id="KW-0503">Monooxygenase</keyword>
<keyword evidence="5" id="KW-0560">Oxidoreductase</keyword>
<name>A0ABS3V6Q9_9ACTN</name>
<evidence type="ECO:0000256" key="3">
    <source>
        <dbReference type="ARBA" id="ARBA00022827"/>
    </source>
</evidence>
<keyword evidence="2" id="KW-0285">Flavoprotein</keyword>
<protein>
    <submittedName>
        <fullName evidence="5">FAD-dependent monooxygenase</fullName>
    </submittedName>
</protein>
<evidence type="ECO:0000256" key="2">
    <source>
        <dbReference type="ARBA" id="ARBA00022630"/>
    </source>
</evidence>
<organism evidence="5 6">
    <name type="scientific">Micromonospora antibiotica</name>
    <dbReference type="NCBI Taxonomy" id="2807623"/>
    <lineage>
        <taxon>Bacteria</taxon>
        <taxon>Bacillati</taxon>
        <taxon>Actinomycetota</taxon>
        <taxon>Actinomycetes</taxon>
        <taxon>Micromonosporales</taxon>
        <taxon>Micromonosporaceae</taxon>
        <taxon>Micromonospora</taxon>
    </lineage>
</organism>
<evidence type="ECO:0000256" key="1">
    <source>
        <dbReference type="ARBA" id="ARBA00001974"/>
    </source>
</evidence>
<keyword evidence="3" id="KW-0274">FAD</keyword>
<proteinExistence type="predicted"/>
<dbReference type="PANTHER" id="PTHR43004:SF19">
    <property type="entry name" value="BINDING MONOOXYGENASE, PUTATIVE (JCVI)-RELATED"/>
    <property type="match status" value="1"/>
</dbReference>
<dbReference type="InterPro" id="IPR050641">
    <property type="entry name" value="RIFMO-like"/>
</dbReference>
<evidence type="ECO:0000313" key="6">
    <source>
        <dbReference type="Proteomes" id="UP000671399"/>
    </source>
</evidence>
<comment type="cofactor">
    <cofactor evidence="1">
        <name>FAD</name>
        <dbReference type="ChEBI" id="CHEBI:57692"/>
    </cofactor>
</comment>
<dbReference type="Gene3D" id="3.30.9.10">
    <property type="entry name" value="D-Amino Acid Oxidase, subunit A, domain 2"/>
    <property type="match status" value="1"/>
</dbReference>
<sequence>MVPVVIVGGGPTGLGLAIRLAQLGVAATLVERHSGTAAFPKGRALSIRSMEIYRSWGLEEDVTAVGLPREHLAFYFGRTLTDPSGSRIVTGPAARPAVPSPTYTLLCSQDRLEPLLRAHAQRLQPGRIRFGTELVDLTVGPDGVTVEMSAGGHHERLRARYLVAADGARSGIRGRVGIAMAGPSGVSRNLNILFDADLGQHIADRPCAVYTIDQPGLHGAFLAVDNQRRWLFNLVADGDEVDLDRLDDGDCVALIRAAAGLPDLAVGLVGRQVWHASAQVADRFRHGPVFLAGDAAHVTTPYGGFGMNCGIADADNLAWKLAAVHHGWAAPALLDTYDPERRPVALASAVESHLRLTDTIDARHTGAPPRGRPSEGLVLGYHYTSAAVIADGTDPPAGDPVADYVPTGRPGHRLPHVWLDPEQTRSTLDLVAGDGFTLLAGPAAGWASTAQREVGFPLTVHHLDRVMSPSARTVFLDQCGLHDTGGLLVRPDGHIAWRTPNTPPDGLPAMMNIVR</sequence>
<dbReference type="Gene3D" id="3.50.50.60">
    <property type="entry name" value="FAD/NAD(P)-binding domain"/>
    <property type="match status" value="1"/>
</dbReference>
<reference evidence="5 6" key="1">
    <citation type="submission" date="2021-03" db="EMBL/GenBank/DDBJ databases">
        <authorList>
            <person name="Lee D.-H."/>
        </authorList>
    </citation>
    <scope>NUCLEOTIDE SEQUENCE [LARGE SCALE GENOMIC DNA]</scope>
    <source>
        <strain evidence="5 6">MMS20-R2-23</strain>
    </source>
</reference>
<feature type="domain" description="FAD-binding" evidence="4">
    <location>
        <begin position="2"/>
        <end position="347"/>
    </location>
</feature>
<dbReference type="GO" id="GO:0004497">
    <property type="term" value="F:monooxygenase activity"/>
    <property type="evidence" value="ECO:0007669"/>
    <property type="project" value="UniProtKB-KW"/>
</dbReference>
<gene>
    <name evidence="5" type="ORF">JQN83_10810</name>
</gene>
<keyword evidence="6" id="KW-1185">Reference proteome</keyword>